<feature type="transmembrane region" description="Helical" evidence="8">
    <location>
        <begin position="491"/>
        <end position="514"/>
    </location>
</feature>
<dbReference type="GO" id="GO:0016020">
    <property type="term" value="C:membrane"/>
    <property type="evidence" value="ECO:0007669"/>
    <property type="project" value="UniProtKB-SubCell"/>
</dbReference>
<protein>
    <recommendedName>
        <fullName evidence="11">Ninjurin a</fullName>
    </recommendedName>
</protein>
<comment type="similarity">
    <text evidence="2">Belongs to the ninjurin family.</text>
</comment>
<evidence type="ECO:0000256" key="3">
    <source>
        <dbReference type="ARBA" id="ARBA00022692"/>
    </source>
</evidence>
<dbReference type="PANTHER" id="PTHR12316">
    <property type="entry name" value="NINJURIN-RELATED"/>
    <property type="match status" value="1"/>
</dbReference>
<evidence type="ECO:0000256" key="8">
    <source>
        <dbReference type="SAM" id="Phobius"/>
    </source>
</evidence>
<keyword evidence="10" id="KW-1185">Reference proteome</keyword>
<evidence type="ECO:0000256" key="5">
    <source>
        <dbReference type="ARBA" id="ARBA00022989"/>
    </source>
</evidence>
<sequence>MDTSDEIIPDVAIVPEPIPSAIHAVVVESLDEDGDIQQQNSGDHEEQLQNEGKLKNKLTFGFKKVLNPFGKSATAVDKVIQPDGEDVIASPDDGELTGQQQSNDQANNSKTNKFTSGIKNVFSFGNKSEPVIDDANLSNNNEPSTDPAISTSWTDGIKSFLPFKKTPGGQDGDGIEMLTGDAEASNNPTTHSPAGAAAAAANNKMPTLNGATAPQQDADFTIISDGFNNKKTLANGLMDFAFLTANANQLHYALASRNLGSDRIISIALISSSIFLQIIAGIILITGSYIQAKPIPAVNRNSGPNSATSVSAYLQWRARVMNLIDHWTIALVFMIAIINIFIAAFATGTSSITTPTTNQYSTRIIFKNSQMAEASSPPAVIEIEEIDLNPIEESGSSEPPVNNQNGNRKKLKWTDRIRNWFSWNHGDNNESNTRDGSADVSTKPLMNLDGINEKKTIANGLMDFAFLTANANQLHSAVNSSNESGERTTSIVLISISIFIQIIVGILLIVSSYIQYKPNIPSNNQREEDGQHQPAKRIESHLLVRLHFMNHLSIGLVFLVAIINIFIASFTIKQSSSSTDNNNVIL</sequence>
<organism evidence="9 10">
    <name type="scientific">Daphnia galeata</name>
    <dbReference type="NCBI Taxonomy" id="27404"/>
    <lineage>
        <taxon>Eukaryota</taxon>
        <taxon>Metazoa</taxon>
        <taxon>Ecdysozoa</taxon>
        <taxon>Arthropoda</taxon>
        <taxon>Crustacea</taxon>
        <taxon>Branchiopoda</taxon>
        <taxon>Diplostraca</taxon>
        <taxon>Cladocera</taxon>
        <taxon>Anomopoda</taxon>
        <taxon>Daphniidae</taxon>
        <taxon>Daphnia</taxon>
    </lineage>
</organism>
<feature type="region of interest" description="Disordered" evidence="7">
    <location>
        <begin position="84"/>
        <end position="114"/>
    </location>
</feature>
<comment type="subcellular location">
    <subcellularLocation>
        <location evidence="1">Membrane</location>
        <topology evidence="1">Multi-pass membrane protein</topology>
    </subcellularLocation>
</comment>
<feature type="compositionally biased region" description="Polar residues" evidence="7">
    <location>
        <begin position="136"/>
        <end position="154"/>
    </location>
</feature>
<dbReference type="Proteomes" id="UP000789390">
    <property type="component" value="Unassembled WGS sequence"/>
</dbReference>
<dbReference type="OrthoDB" id="6372959at2759"/>
<evidence type="ECO:0000256" key="4">
    <source>
        <dbReference type="ARBA" id="ARBA00022889"/>
    </source>
</evidence>
<feature type="compositionally biased region" description="Polar residues" evidence="7">
    <location>
        <begin position="97"/>
        <end position="114"/>
    </location>
</feature>
<reference evidence="9" key="1">
    <citation type="submission" date="2021-11" db="EMBL/GenBank/DDBJ databases">
        <authorList>
            <person name="Schell T."/>
        </authorList>
    </citation>
    <scope>NUCLEOTIDE SEQUENCE</scope>
    <source>
        <strain evidence="9">M5</strain>
    </source>
</reference>
<dbReference type="Pfam" id="PF04923">
    <property type="entry name" value="Ninjurin"/>
    <property type="match status" value="2"/>
</dbReference>
<evidence type="ECO:0000256" key="1">
    <source>
        <dbReference type="ARBA" id="ARBA00004141"/>
    </source>
</evidence>
<keyword evidence="3 8" id="KW-0812">Transmembrane</keyword>
<proteinExistence type="inferred from homology"/>
<evidence type="ECO:0000313" key="9">
    <source>
        <dbReference type="EMBL" id="CAH0109019.1"/>
    </source>
</evidence>
<keyword evidence="4" id="KW-0130">Cell adhesion</keyword>
<evidence type="ECO:0008006" key="11">
    <source>
        <dbReference type="Google" id="ProtNLM"/>
    </source>
</evidence>
<name>A0A8J2S0F3_9CRUS</name>
<evidence type="ECO:0000256" key="7">
    <source>
        <dbReference type="SAM" id="MobiDB-lite"/>
    </source>
</evidence>
<dbReference type="AlphaFoldDB" id="A0A8J2S0F3"/>
<accession>A0A8J2S0F3</accession>
<feature type="transmembrane region" description="Helical" evidence="8">
    <location>
        <begin position="326"/>
        <end position="346"/>
    </location>
</feature>
<dbReference type="GO" id="GO:0007155">
    <property type="term" value="P:cell adhesion"/>
    <property type="evidence" value="ECO:0007669"/>
    <property type="project" value="UniProtKB-KW"/>
</dbReference>
<keyword evidence="5 8" id="KW-1133">Transmembrane helix</keyword>
<comment type="caution">
    <text evidence="9">The sequence shown here is derived from an EMBL/GenBank/DDBJ whole genome shotgun (WGS) entry which is preliminary data.</text>
</comment>
<feature type="region of interest" description="Disordered" evidence="7">
    <location>
        <begin position="133"/>
        <end position="195"/>
    </location>
</feature>
<dbReference type="EMBL" id="CAKKLH010000290">
    <property type="protein sequence ID" value="CAH0109019.1"/>
    <property type="molecule type" value="Genomic_DNA"/>
</dbReference>
<dbReference type="InterPro" id="IPR007007">
    <property type="entry name" value="Ninjurin"/>
</dbReference>
<keyword evidence="6 8" id="KW-0472">Membrane</keyword>
<dbReference type="GO" id="GO:0042246">
    <property type="term" value="P:tissue regeneration"/>
    <property type="evidence" value="ECO:0007669"/>
    <property type="project" value="InterPro"/>
</dbReference>
<feature type="transmembrane region" description="Helical" evidence="8">
    <location>
        <begin position="264"/>
        <end position="290"/>
    </location>
</feature>
<evidence type="ECO:0000313" key="10">
    <source>
        <dbReference type="Proteomes" id="UP000789390"/>
    </source>
</evidence>
<evidence type="ECO:0000256" key="2">
    <source>
        <dbReference type="ARBA" id="ARBA00008141"/>
    </source>
</evidence>
<dbReference type="PANTHER" id="PTHR12316:SF17">
    <property type="entry name" value="NINJURIN C, ISOFORM D"/>
    <property type="match status" value="1"/>
</dbReference>
<gene>
    <name evidence="9" type="ORF">DGAL_LOCUS12480</name>
</gene>
<evidence type="ECO:0000256" key="6">
    <source>
        <dbReference type="ARBA" id="ARBA00023136"/>
    </source>
</evidence>
<feature type="transmembrane region" description="Helical" evidence="8">
    <location>
        <begin position="552"/>
        <end position="572"/>
    </location>
</feature>